<dbReference type="FunFam" id="3.30.565.10:FF:000006">
    <property type="entry name" value="Sensor histidine kinase WalK"/>
    <property type="match status" value="1"/>
</dbReference>
<gene>
    <name evidence="9" type="ORF">A2765_00995</name>
</gene>
<evidence type="ECO:0000256" key="5">
    <source>
        <dbReference type="ARBA" id="ARBA00022777"/>
    </source>
</evidence>
<evidence type="ECO:0000256" key="1">
    <source>
        <dbReference type="ARBA" id="ARBA00000085"/>
    </source>
</evidence>
<dbReference type="Gene3D" id="1.10.287.130">
    <property type="match status" value="1"/>
</dbReference>
<dbReference type="SMART" id="SM00388">
    <property type="entry name" value="HisKA"/>
    <property type="match status" value="1"/>
</dbReference>
<dbReference type="PANTHER" id="PTHR43711">
    <property type="entry name" value="TWO-COMPONENT HISTIDINE KINASE"/>
    <property type="match status" value="1"/>
</dbReference>
<dbReference type="InterPro" id="IPR036890">
    <property type="entry name" value="HATPase_C_sf"/>
</dbReference>
<dbReference type="InterPro" id="IPR003594">
    <property type="entry name" value="HATPase_dom"/>
</dbReference>
<dbReference type="PROSITE" id="PS50109">
    <property type="entry name" value="HIS_KIN"/>
    <property type="match status" value="1"/>
</dbReference>
<feature type="transmembrane region" description="Helical" evidence="7">
    <location>
        <begin position="21"/>
        <end position="44"/>
    </location>
</feature>
<protein>
    <recommendedName>
        <fullName evidence="2">histidine kinase</fullName>
        <ecNumber evidence="2">2.7.13.3</ecNumber>
    </recommendedName>
</protein>
<feature type="domain" description="Histidine kinase" evidence="8">
    <location>
        <begin position="122"/>
        <end position="338"/>
    </location>
</feature>
<evidence type="ECO:0000256" key="3">
    <source>
        <dbReference type="ARBA" id="ARBA00022553"/>
    </source>
</evidence>
<evidence type="ECO:0000256" key="7">
    <source>
        <dbReference type="SAM" id="Phobius"/>
    </source>
</evidence>
<dbReference type="EMBL" id="MFLA01000013">
    <property type="protein sequence ID" value="OGG60128.1"/>
    <property type="molecule type" value="Genomic_DNA"/>
</dbReference>
<evidence type="ECO:0000256" key="6">
    <source>
        <dbReference type="ARBA" id="ARBA00023012"/>
    </source>
</evidence>
<dbReference type="Pfam" id="PF02518">
    <property type="entry name" value="HATPase_c"/>
    <property type="match status" value="1"/>
</dbReference>
<dbReference type="EC" id="2.7.13.3" evidence="2"/>
<keyword evidence="4" id="KW-0808">Transferase</keyword>
<keyword evidence="3" id="KW-0597">Phosphoprotein</keyword>
<evidence type="ECO:0000259" key="8">
    <source>
        <dbReference type="PROSITE" id="PS50109"/>
    </source>
</evidence>
<keyword evidence="6" id="KW-0902">Two-component regulatory system</keyword>
<dbReference type="InterPro" id="IPR003661">
    <property type="entry name" value="HisK_dim/P_dom"/>
</dbReference>
<comment type="caution">
    <text evidence="9">The sequence shown here is derived from an EMBL/GenBank/DDBJ whole genome shotgun (WGS) entry which is preliminary data.</text>
</comment>
<dbReference type="InterPro" id="IPR036097">
    <property type="entry name" value="HisK_dim/P_sf"/>
</dbReference>
<organism evidence="9 10">
    <name type="scientific">Candidatus Kaiserbacteria bacterium RIFCSPHIGHO2_01_FULL_56_24</name>
    <dbReference type="NCBI Taxonomy" id="1798487"/>
    <lineage>
        <taxon>Bacteria</taxon>
        <taxon>Candidatus Kaiseribacteriota</taxon>
    </lineage>
</organism>
<reference evidence="9 10" key="1">
    <citation type="journal article" date="2016" name="Nat. Commun.">
        <title>Thousands of microbial genomes shed light on interconnected biogeochemical processes in an aquifer system.</title>
        <authorList>
            <person name="Anantharaman K."/>
            <person name="Brown C.T."/>
            <person name="Hug L.A."/>
            <person name="Sharon I."/>
            <person name="Castelle C.J."/>
            <person name="Probst A.J."/>
            <person name="Thomas B.C."/>
            <person name="Singh A."/>
            <person name="Wilkins M.J."/>
            <person name="Karaoz U."/>
            <person name="Brodie E.L."/>
            <person name="Williams K.H."/>
            <person name="Hubbard S.S."/>
            <person name="Banfield J.F."/>
        </authorList>
    </citation>
    <scope>NUCLEOTIDE SEQUENCE [LARGE SCALE GENOMIC DNA]</scope>
</reference>
<accession>A0A1F6DFC5</accession>
<comment type="catalytic activity">
    <reaction evidence="1">
        <text>ATP + protein L-histidine = ADP + protein N-phospho-L-histidine.</text>
        <dbReference type="EC" id="2.7.13.3"/>
    </reaction>
</comment>
<dbReference type="InterPro" id="IPR005467">
    <property type="entry name" value="His_kinase_dom"/>
</dbReference>
<name>A0A1F6DFC5_9BACT</name>
<dbReference type="GO" id="GO:0000155">
    <property type="term" value="F:phosphorelay sensor kinase activity"/>
    <property type="evidence" value="ECO:0007669"/>
    <property type="project" value="InterPro"/>
</dbReference>
<dbReference type="CDD" id="cd00075">
    <property type="entry name" value="HATPase"/>
    <property type="match status" value="1"/>
</dbReference>
<proteinExistence type="predicted"/>
<evidence type="ECO:0000313" key="10">
    <source>
        <dbReference type="Proteomes" id="UP000176377"/>
    </source>
</evidence>
<dbReference type="SMART" id="SM00387">
    <property type="entry name" value="HATPase_c"/>
    <property type="match status" value="1"/>
</dbReference>
<dbReference type="PRINTS" id="PR00344">
    <property type="entry name" value="BCTRLSENSOR"/>
</dbReference>
<keyword evidence="7" id="KW-0812">Transmembrane</keyword>
<keyword evidence="7" id="KW-0472">Membrane</keyword>
<dbReference type="InterPro" id="IPR004358">
    <property type="entry name" value="Sig_transdc_His_kin-like_C"/>
</dbReference>
<dbReference type="CDD" id="cd00082">
    <property type="entry name" value="HisKA"/>
    <property type="match status" value="1"/>
</dbReference>
<dbReference type="InterPro" id="IPR050736">
    <property type="entry name" value="Sensor_HK_Regulatory"/>
</dbReference>
<dbReference type="SUPFAM" id="SSF55874">
    <property type="entry name" value="ATPase domain of HSP90 chaperone/DNA topoisomerase II/histidine kinase"/>
    <property type="match status" value="1"/>
</dbReference>
<evidence type="ECO:0000256" key="4">
    <source>
        <dbReference type="ARBA" id="ARBA00022679"/>
    </source>
</evidence>
<keyword evidence="5" id="KW-0418">Kinase</keyword>
<dbReference type="Pfam" id="PF00512">
    <property type="entry name" value="HisKA"/>
    <property type="match status" value="1"/>
</dbReference>
<dbReference type="Gene3D" id="3.30.565.10">
    <property type="entry name" value="Histidine kinase-like ATPase, C-terminal domain"/>
    <property type="match status" value="1"/>
</dbReference>
<dbReference type="AlphaFoldDB" id="A0A1F6DFC5"/>
<keyword evidence="7" id="KW-1133">Transmembrane helix</keyword>
<feature type="transmembrane region" description="Helical" evidence="7">
    <location>
        <begin position="83"/>
        <end position="101"/>
    </location>
</feature>
<sequence length="364" mass="39644">MGTAFADKYRFDPFLRTQINVIGMLIAFSMLLVALVGILMDYLYHDISLAVVSGVRDSILMQSGVPVSGNPFQALQQLRVENLSAIAFAAAVTTIAFGYLLTRVALSPTRTALASQKQFVGNIAHEIRTPLSVIKTNTEVALLGDNLDAETRQTLVNIVEESDRMSDIINNLLSLSASIRPERIEFSVVDVGPVVSDVVRKLEGLARLRMLDLTVRRSEDCRVWGNHAALEQILTNIVKNAINHTSRGGHISITAEEIGTSHVEIAVKDSGTGIAREDLFHIFEPFYRAEPSRNRAKGGSGLGLAIVSELVRLHRGKITVRSAIGRGTTVVITLPPAPGSSADMSIRKKTSFDEVAVDYSHRES</sequence>
<dbReference type="Proteomes" id="UP000176377">
    <property type="component" value="Unassembled WGS sequence"/>
</dbReference>
<evidence type="ECO:0000256" key="2">
    <source>
        <dbReference type="ARBA" id="ARBA00012438"/>
    </source>
</evidence>
<evidence type="ECO:0000313" key="9">
    <source>
        <dbReference type="EMBL" id="OGG60128.1"/>
    </source>
</evidence>
<dbReference type="SUPFAM" id="SSF47384">
    <property type="entry name" value="Homodimeric domain of signal transducing histidine kinase"/>
    <property type="match status" value="1"/>
</dbReference>
<dbReference type="PANTHER" id="PTHR43711:SF1">
    <property type="entry name" value="HISTIDINE KINASE 1"/>
    <property type="match status" value="1"/>
</dbReference>